<dbReference type="EMBL" id="BGZK01000122">
    <property type="protein sequence ID" value="GBP20780.1"/>
    <property type="molecule type" value="Genomic_DNA"/>
</dbReference>
<evidence type="ECO:0000313" key="2">
    <source>
        <dbReference type="EMBL" id="GBP20780.1"/>
    </source>
</evidence>
<evidence type="ECO:0000313" key="3">
    <source>
        <dbReference type="Proteomes" id="UP000299102"/>
    </source>
</evidence>
<comment type="caution">
    <text evidence="2">The sequence shown here is derived from an EMBL/GenBank/DDBJ whole genome shotgun (WGS) entry which is preliminary data.</text>
</comment>
<proteinExistence type="predicted"/>
<evidence type="ECO:0000256" key="1">
    <source>
        <dbReference type="SAM" id="MobiDB-lite"/>
    </source>
</evidence>
<dbReference type="Proteomes" id="UP000299102">
    <property type="component" value="Unassembled WGS sequence"/>
</dbReference>
<reference evidence="2 3" key="1">
    <citation type="journal article" date="2019" name="Commun. Biol.">
        <title>The bagworm genome reveals a unique fibroin gene that provides high tensile strength.</title>
        <authorList>
            <person name="Kono N."/>
            <person name="Nakamura H."/>
            <person name="Ohtoshi R."/>
            <person name="Tomita M."/>
            <person name="Numata K."/>
            <person name="Arakawa K."/>
        </authorList>
    </citation>
    <scope>NUCLEOTIDE SEQUENCE [LARGE SCALE GENOMIC DNA]</scope>
</reference>
<gene>
    <name evidence="2" type="ORF">EVAR_14506_1</name>
</gene>
<organism evidence="2 3">
    <name type="scientific">Eumeta variegata</name>
    <name type="common">Bagworm moth</name>
    <name type="synonym">Eumeta japonica</name>
    <dbReference type="NCBI Taxonomy" id="151549"/>
    <lineage>
        <taxon>Eukaryota</taxon>
        <taxon>Metazoa</taxon>
        <taxon>Ecdysozoa</taxon>
        <taxon>Arthropoda</taxon>
        <taxon>Hexapoda</taxon>
        <taxon>Insecta</taxon>
        <taxon>Pterygota</taxon>
        <taxon>Neoptera</taxon>
        <taxon>Endopterygota</taxon>
        <taxon>Lepidoptera</taxon>
        <taxon>Glossata</taxon>
        <taxon>Ditrysia</taxon>
        <taxon>Tineoidea</taxon>
        <taxon>Psychidae</taxon>
        <taxon>Oiketicinae</taxon>
        <taxon>Eumeta</taxon>
    </lineage>
</organism>
<accession>A0A4C1U3E0</accession>
<name>A0A4C1U3E0_EUMVA</name>
<feature type="region of interest" description="Disordered" evidence="1">
    <location>
        <begin position="54"/>
        <end position="73"/>
    </location>
</feature>
<dbReference type="AlphaFoldDB" id="A0A4C1U3E0"/>
<protein>
    <submittedName>
        <fullName evidence="2">Uncharacterized protein</fullName>
    </submittedName>
</protein>
<keyword evidence="3" id="KW-1185">Reference proteome</keyword>
<sequence>MPRLAELKFLQGGAAHESLVILWASLGMFVRMRTALPKVPCGSLDSVASTCDAPGTMTRRPRTSRRTVWEALS</sequence>